<feature type="signal peptide" evidence="1">
    <location>
        <begin position="1"/>
        <end position="29"/>
    </location>
</feature>
<protein>
    <submittedName>
        <fullName evidence="3">Autotransporter outer membrane beta-barrel domain-containing protein</fullName>
    </submittedName>
</protein>
<dbReference type="PROSITE" id="PS51208">
    <property type="entry name" value="AUTOTRANSPORTER"/>
    <property type="match status" value="1"/>
</dbReference>
<evidence type="ECO:0000313" key="3">
    <source>
        <dbReference type="EMBL" id="UTW06102.1"/>
    </source>
</evidence>
<dbReference type="Pfam" id="PF03797">
    <property type="entry name" value="Autotransporter"/>
    <property type="match status" value="1"/>
</dbReference>
<dbReference type="RefSeq" id="WP_255836679.1">
    <property type="nucleotide sequence ID" value="NZ_CP073346.1"/>
</dbReference>
<feature type="domain" description="Autotransporter" evidence="2">
    <location>
        <begin position="230"/>
        <end position="503"/>
    </location>
</feature>
<gene>
    <name evidence="3" type="ORF">KDW96_12985</name>
</gene>
<dbReference type="SMART" id="SM00869">
    <property type="entry name" value="Autotransporter"/>
    <property type="match status" value="1"/>
</dbReference>
<feature type="chain" id="PRO_5045936207" evidence="1">
    <location>
        <begin position="30"/>
        <end position="503"/>
    </location>
</feature>
<evidence type="ECO:0000313" key="4">
    <source>
        <dbReference type="Proteomes" id="UP001059672"/>
    </source>
</evidence>
<dbReference type="Proteomes" id="UP001059672">
    <property type="component" value="Chromosome"/>
</dbReference>
<dbReference type="InterPro" id="IPR036709">
    <property type="entry name" value="Autotransporte_beta_dom_sf"/>
</dbReference>
<sequence>MPKGKKPNCRRAPVMVGTLLVALSSSVFAAELTTTFAGGNGQNGNMFDISATGSSGFTITGIAQNFDSAQPISGYQIWVATGGVTGNTQNASAWTLLASTGSFVSNAFGTPTLLPFTTPLSIALTPGQTIGLYLTNTDGSSVAYTNGSGVGSVAASDELLTIYEGYGKAYSVDFLGSTFSPRIWNGTLYYFSGPDAASTLASMQQNASGLRNIFSLQSSYVNPGLSYDCSIFDKNGICVAVSGRNTDTSGDGPEATSGVLTVAYELNPNIRIGGFLEQYVSDYSSGGVNVKNNNPDFGIFGVWSQTGTDEGIKVRAAYRYGKRDLSITRDAIDTAEAGSGSSKLVTEGTQLTTSYGYTLSSTVLASPYLGVRYTNIARNGYTESASDTVSAPLHFDTLRQESTSLLAGVDLSALVAPSVTINGSVGVETDTQRRVGEYSATGVADLAAIEFNGDTRKTRMVGSAGVTYKIDRAQQISAQTWYREEAYGSTATTTGMVTYTVGF</sequence>
<dbReference type="Gene3D" id="2.40.128.130">
    <property type="entry name" value="Autotransporter beta-domain"/>
    <property type="match status" value="1"/>
</dbReference>
<dbReference type="InterPro" id="IPR005546">
    <property type="entry name" value="Autotransporte_beta"/>
</dbReference>
<proteinExistence type="predicted"/>
<keyword evidence="1" id="KW-0732">Signal</keyword>
<dbReference type="SUPFAM" id="SSF103515">
    <property type="entry name" value="Autotransporter"/>
    <property type="match status" value="1"/>
</dbReference>
<evidence type="ECO:0000259" key="2">
    <source>
        <dbReference type="PROSITE" id="PS51208"/>
    </source>
</evidence>
<name>A0ABY5H1G3_9PSED</name>
<reference evidence="3" key="1">
    <citation type="submission" date="2021-04" db="EMBL/GenBank/DDBJ databases">
        <title>Oceanospirillales bacteria with DddD are important DMSP degraders in coastal seawater.</title>
        <authorList>
            <person name="Liu J."/>
        </authorList>
    </citation>
    <scope>NUCLEOTIDE SEQUENCE</scope>
    <source>
        <strain evidence="3">D13-4</strain>
    </source>
</reference>
<accession>A0ABY5H1G3</accession>
<keyword evidence="4" id="KW-1185">Reference proteome</keyword>
<evidence type="ECO:0000256" key="1">
    <source>
        <dbReference type="SAM" id="SignalP"/>
    </source>
</evidence>
<organism evidence="3 4">
    <name type="scientific">Pseudomonas benzenivorans</name>
    <dbReference type="NCBI Taxonomy" id="556533"/>
    <lineage>
        <taxon>Bacteria</taxon>
        <taxon>Pseudomonadati</taxon>
        <taxon>Pseudomonadota</taxon>
        <taxon>Gammaproteobacteria</taxon>
        <taxon>Pseudomonadales</taxon>
        <taxon>Pseudomonadaceae</taxon>
        <taxon>Pseudomonas</taxon>
    </lineage>
</organism>
<dbReference type="EMBL" id="CP073346">
    <property type="protein sequence ID" value="UTW06102.1"/>
    <property type="molecule type" value="Genomic_DNA"/>
</dbReference>